<dbReference type="STRING" id="709881.SAMN04489832_2423"/>
<feature type="domain" description="DUF218" evidence="1">
    <location>
        <begin position="64"/>
        <end position="180"/>
    </location>
</feature>
<dbReference type="InterPro" id="IPR051599">
    <property type="entry name" value="Cell_Envelope_Assoc"/>
</dbReference>
<dbReference type="Pfam" id="PF02698">
    <property type="entry name" value="DUF218"/>
    <property type="match status" value="1"/>
</dbReference>
<accession>A0A1N5WFV2</accession>
<evidence type="ECO:0000313" key="2">
    <source>
        <dbReference type="EMBL" id="SIM84081.1"/>
    </source>
</evidence>
<name>A0A1N5WFV2_9ACTN</name>
<dbReference type="InterPro" id="IPR003848">
    <property type="entry name" value="DUF218"/>
</dbReference>
<dbReference type="GO" id="GO:0005886">
    <property type="term" value="C:plasma membrane"/>
    <property type="evidence" value="ECO:0007669"/>
    <property type="project" value="TreeGrafter"/>
</dbReference>
<dbReference type="CDD" id="cd06259">
    <property type="entry name" value="YdcF-like"/>
    <property type="match status" value="1"/>
</dbReference>
<dbReference type="PANTHER" id="PTHR30336">
    <property type="entry name" value="INNER MEMBRANE PROTEIN, PROBABLE PERMEASE"/>
    <property type="match status" value="1"/>
</dbReference>
<dbReference type="PANTHER" id="PTHR30336:SF6">
    <property type="entry name" value="INTEGRAL MEMBRANE PROTEIN"/>
    <property type="match status" value="1"/>
</dbReference>
<dbReference type="EMBL" id="FSQT01000001">
    <property type="protein sequence ID" value="SIM84081.1"/>
    <property type="molecule type" value="Genomic_DNA"/>
</dbReference>
<dbReference type="OrthoDB" id="9782395at2"/>
<reference evidence="3" key="1">
    <citation type="submission" date="2016-12" db="EMBL/GenBank/DDBJ databases">
        <authorList>
            <person name="Varghese N."/>
            <person name="Submissions S."/>
        </authorList>
    </citation>
    <scope>NUCLEOTIDE SEQUENCE [LARGE SCALE GENOMIC DNA]</scope>
    <source>
        <strain evidence="3">DSM 45599</strain>
    </source>
</reference>
<proteinExistence type="predicted"/>
<dbReference type="AlphaFoldDB" id="A0A1N5WFV2"/>
<sequence length="236" mass="25728">MRGRIGAVRRWYAEHRRVVRRSLLALVAGVVLLGGGGTLASVVWIRGDADDHIYSEARVPDAPVALVLGTKVDADGEPSPFLAARLEIARRLFDAGKVRAILVSGDNMNADYDEPGAMMRWLVDRGVPAQQVVLDHAGFDTYDSCARAERIFGVKRATVVTQSFHLPRAVALCRRLGIDASGVGDETVKRYGRPWRVSSTREYGACLKAALDLLSGRDPVHLGRRETGVDDALRKG</sequence>
<gene>
    <name evidence="2" type="ORF">SAMN04489832_2423</name>
</gene>
<keyword evidence="3" id="KW-1185">Reference proteome</keyword>
<dbReference type="Proteomes" id="UP000185124">
    <property type="component" value="Unassembled WGS sequence"/>
</dbReference>
<protein>
    <submittedName>
        <fullName evidence="2">Protein SanA, affects membrane permeability for vancomycin</fullName>
    </submittedName>
</protein>
<evidence type="ECO:0000259" key="1">
    <source>
        <dbReference type="Pfam" id="PF02698"/>
    </source>
</evidence>
<dbReference type="RefSeq" id="WP_074311362.1">
    <property type="nucleotide sequence ID" value="NZ_FSQT01000001.1"/>
</dbReference>
<organism evidence="2 3">
    <name type="scientific">Micromonospora cremea</name>
    <dbReference type="NCBI Taxonomy" id="709881"/>
    <lineage>
        <taxon>Bacteria</taxon>
        <taxon>Bacillati</taxon>
        <taxon>Actinomycetota</taxon>
        <taxon>Actinomycetes</taxon>
        <taxon>Micromonosporales</taxon>
        <taxon>Micromonosporaceae</taxon>
        <taxon>Micromonospora</taxon>
    </lineage>
</organism>
<evidence type="ECO:0000313" key="3">
    <source>
        <dbReference type="Proteomes" id="UP000185124"/>
    </source>
</evidence>